<organism evidence="4 5">
    <name type="scientific">Sphagnum jensenii</name>
    <dbReference type="NCBI Taxonomy" id="128206"/>
    <lineage>
        <taxon>Eukaryota</taxon>
        <taxon>Viridiplantae</taxon>
        <taxon>Streptophyta</taxon>
        <taxon>Embryophyta</taxon>
        <taxon>Bryophyta</taxon>
        <taxon>Sphagnophytina</taxon>
        <taxon>Sphagnopsida</taxon>
        <taxon>Sphagnales</taxon>
        <taxon>Sphagnaceae</taxon>
        <taxon>Sphagnum</taxon>
    </lineage>
</organism>
<keyword evidence="5" id="KW-1185">Reference proteome</keyword>
<dbReference type="EMBL" id="OZ023705">
    <property type="protein sequence ID" value="CAK9875501.1"/>
    <property type="molecule type" value="Genomic_DNA"/>
</dbReference>
<comment type="similarity">
    <text evidence="1">Belongs to the class-I pyridoxal-phosphate-dependent aminotransferase family.</text>
</comment>
<dbReference type="InterPro" id="IPR004838">
    <property type="entry name" value="NHTrfase_class1_PyrdxlP-BS"/>
</dbReference>
<reference evidence="4" key="1">
    <citation type="submission" date="2024-03" db="EMBL/GenBank/DDBJ databases">
        <authorList>
            <consortium name="ELIXIR-Norway"/>
            <consortium name="Elixir Norway"/>
        </authorList>
    </citation>
    <scope>NUCLEOTIDE SEQUENCE</scope>
</reference>
<dbReference type="CDD" id="cd00609">
    <property type="entry name" value="AAT_like"/>
    <property type="match status" value="1"/>
</dbReference>
<protein>
    <recommendedName>
        <fullName evidence="3">Aminotransferase class I/classII large domain-containing protein</fullName>
    </recommendedName>
</protein>
<dbReference type="InterPro" id="IPR004839">
    <property type="entry name" value="Aminotransferase_I/II_large"/>
</dbReference>
<dbReference type="PROSITE" id="PS00105">
    <property type="entry name" value="AA_TRANSFER_CLASS_1"/>
    <property type="match status" value="1"/>
</dbReference>
<dbReference type="Gene3D" id="3.90.1150.10">
    <property type="entry name" value="Aspartate Aminotransferase, domain 1"/>
    <property type="match status" value="1"/>
</dbReference>
<evidence type="ECO:0000259" key="3">
    <source>
        <dbReference type="Pfam" id="PF00155"/>
    </source>
</evidence>
<dbReference type="InterPro" id="IPR015421">
    <property type="entry name" value="PyrdxlP-dep_Trfase_major"/>
</dbReference>
<evidence type="ECO:0000313" key="4">
    <source>
        <dbReference type="EMBL" id="CAK9875501.1"/>
    </source>
</evidence>
<evidence type="ECO:0000256" key="1">
    <source>
        <dbReference type="ARBA" id="ARBA00007441"/>
    </source>
</evidence>
<gene>
    <name evidence="4" type="ORF">CSSPJE1EN2_LOCUS17750</name>
</gene>
<dbReference type="SUPFAM" id="SSF53383">
    <property type="entry name" value="PLP-dependent transferases"/>
    <property type="match status" value="1"/>
</dbReference>
<dbReference type="InterPro" id="IPR050478">
    <property type="entry name" value="Ethylene_sulfur-biosynth"/>
</dbReference>
<sequence length="440" mass="48919">MFWIRVTTPKRRLVIFAAPSVEQPINFSFHKGQKASNNFSNISNNPRGCIELGVSLNKLCLDLIQDWLSTHISNAPGHATFPNLEEAANCEGMHDYGPMRTVLANFMGIVMGGRLTFDPAGVIITAGAGAAIEMLVFCLAQPGEAILIPSPYYHGFDKDIKWRTRVEILPVPCFAHNNFRITRNDLEIAYCSALERGLTVRAVLLSNPSNPVGDVLDRATLQSIISFVHDKNIHLISDEVYAGCVFEESDFVSVAEILESFAEASWDRSRVHIIYGISKDLGLVGFRVGVVYSWNVQLIAAASKLTRFCPTSTHTQGLLIALLSDKIFVTNFLAENRRRVTQRYQKVVTALDQIGIVFARASGGIFCWIHLGHCMRSSSQEEETKLHKYLLHDIGVHLTPGYACSCPEPGWFRICYAAVDDQTLTIALDRLRKLGQGVQY</sequence>
<evidence type="ECO:0000256" key="2">
    <source>
        <dbReference type="ARBA" id="ARBA00022898"/>
    </source>
</evidence>
<dbReference type="Gene3D" id="3.40.640.10">
    <property type="entry name" value="Type I PLP-dependent aspartate aminotransferase-like (Major domain)"/>
    <property type="match status" value="1"/>
</dbReference>
<proteinExistence type="inferred from homology"/>
<feature type="domain" description="Aminotransferase class I/classII large" evidence="3">
    <location>
        <begin position="89"/>
        <end position="431"/>
    </location>
</feature>
<dbReference type="PANTHER" id="PTHR43795:SF39">
    <property type="entry name" value="AMINOTRANSFERASE CLASS I_CLASSII DOMAIN-CONTAINING PROTEIN"/>
    <property type="match status" value="1"/>
</dbReference>
<accession>A0ABP1BJQ2</accession>
<dbReference type="PANTHER" id="PTHR43795">
    <property type="entry name" value="BIFUNCTIONAL ASPARTATE AMINOTRANSFERASE AND GLUTAMATE/ASPARTATE-PREPHENATE AMINOTRANSFERASE-RELATED"/>
    <property type="match status" value="1"/>
</dbReference>
<dbReference type="Pfam" id="PF00155">
    <property type="entry name" value="Aminotran_1_2"/>
    <property type="match status" value="1"/>
</dbReference>
<dbReference type="Proteomes" id="UP001497522">
    <property type="component" value="Chromosome 4"/>
</dbReference>
<keyword evidence="2" id="KW-0663">Pyridoxal phosphate</keyword>
<dbReference type="PRINTS" id="PR00753">
    <property type="entry name" value="ACCSYNTHASE"/>
</dbReference>
<evidence type="ECO:0000313" key="5">
    <source>
        <dbReference type="Proteomes" id="UP001497522"/>
    </source>
</evidence>
<name>A0ABP1BJQ2_9BRYO</name>
<dbReference type="InterPro" id="IPR015422">
    <property type="entry name" value="PyrdxlP-dep_Trfase_small"/>
</dbReference>
<dbReference type="InterPro" id="IPR015424">
    <property type="entry name" value="PyrdxlP-dep_Trfase"/>
</dbReference>